<feature type="signal peptide" evidence="7">
    <location>
        <begin position="1"/>
        <end position="21"/>
    </location>
</feature>
<organism evidence="8 9">
    <name type="scientific">Haloactinopolyspora alba</name>
    <dbReference type="NCBI Taxonomy" id="648780"/>
    <lineage>
        <taxon>Bacteria</taxon>
        <taxon>Bacillati</taxon>
        <taxon>Actinomycetota</taxon>
        <taxon>Actinomycetes</taxon>
        <taxon>Jiangellales</taxon>
        <taxon>Jiangellaceae</taxon>
        <taxon>Haloactinopolyspora</taxon>
    </lineage>
</organism>
<comment type="subcellular location">
    <subcellularLocation>
        <location evidence="1">Cell envelope</location>
    </subcellularLocation>
</comment>
<dbReference type="Proteomes" id="UP000243528">
    <property type="component" value="Unassembled WGS sequence"/>
</dbReference>
<evidence type="ECO:0000256" key="2">
    <source>
        <dbReference type="ARBA" id="ARBA00008520"/>
    </source>
</evidence>
<evidence type="ECO:0000256" key="7">
    <source>
        <dbReference type="SAM" id="SignalP"/>
    </source>
</evidence>
<dbReference type="PROSITE" id="PS51257">
    <property type="entry name" value="PROKAR_LIPOPROTEIN"/>
    <property type="match status" value="1"/>
</dbReference>
<dbReference type="SUPFAM" id="SSF53850">
    <property type="entry name" value="Periplasmic binding protein-like II"/>
    <property type="match status" value="1"/>
</dbReference>
<dbReference type="EMBL" id="PYGE01000003">
    <property type="protein sequence ID" value="PSL05886.1"/>
    <property type="molecule type" value="Genomic_DNA"/>
</dbReference>
<dbReference type="PANTHER" id="PTHR43649:SF28">
    <property type="entry name" value="BINDING PROTEIN COMPONENT OF ABC SUGAR TRANSPORTER-RELATED"/>
    <property type="match status" value="1"/>
</dbReference>
<accession>A0A2P8E8S4</accession>
<name>A0A2P8E8S4_9ACTN</name>
<dbReference type="AlphaFoldDB" id="A0A2P8E8S4"/>
<evidence type="ECO:0000256" key="3">
    <source>
        <dbReference type="ARBA" id="ARBA00022448"/>
    </source>
</evidence>
<dbReference type="OrthoDB" id="5580590at2"/>
<comment type="caution">
    <text evidence="8">The sequence shown here is derived from an EMBL/GenBank/DDBJ whole genome shotgun (WGS) entry which is preliminary data.</text>
</comment>
<dbReference type="RefSeq" id="WP_106536379.1">
    <property type="nucleotide sequence ID" value="NZ_ML142901.1"/>
</dbReference>
<gene>
    <name evidence="8" type="ORF">CLV30_10337</name>
</gene>
<reference evidence="8 9" key="1">
    <citation type="submission" date="2018-03" db="EMBL/GenBank/DDBJ databases">
        <title>Genomic Encyclopedia of Archaeal and Bacterial Type Strains, Phase II (KMG-II): from individual species to whole genera.</title>
        <authorList>
            <person name="Goeker M."/>
        </authorList>
    </citation>
    <scope>NUCLEOTIDE SEQUENCE [LARGE SCALE GENOMIC DNA]</scope>
    <source>
        <strain evidence="8 9">DSM 45211</strain>
    </source>
</reference>
<evidence type="ECO:0000256" key="4">
    <source>
        <dbReference type="ARBA" id="ARBA00022729"/>
    </source>
</evidence>
<dbReference type="InterPro" id="IPR006059">
    <property type="entry name" value="SBP"/>
</dbReference>
<dbReference type="InterPro" id="IPR050490">
    <property type="entry name" value="Bact_solute-bd_prot1"/>
</dbReference>
<comment type="function">
    <text evidence="5">Part of a binding-protein-dependent transport system for a sugar.</text>
</comment>
<evidence type="ECO:0000313" key="8">
    <source>
        <dbReference type="EMBL" id="PSL05886.1"/>
    </source>
</evidence>
<comment type="similarity">
    <text evidence="2">Belongs to the bacterial solute-binding protein 1 family.</text>
</comment>
<keyword evidence="9" id="KW-1185">Reference proteome</keyword>
<evidence type="ECO:0000256" key="6">
    <source>
        <dbReference type="ARBA" id="ARBA00049753"/>
    </source>
</evidence>
<proteinExistence type="inferred from homology"/>
<keyword evidence="4 7" id="KW-0732">Signal</keyword>
<protein>
    <recommendedName>
        <fullName evidence="6">Probable sugar-binding periplasmic protein</fullName>
    </recommendedName>
</protein>
<evidence type="ECO:0000256" key="1">
    <source>
        <dbReference type="ARBA" id="ARBA00004196"/>
    </source>
</evidence>
<evidence type="ECO:0000256" key="5">
    <source>
        <dbReference type="ARBA" id="ARBA00049629"/>
    </source>
</evidence>
<dbReference type="GO" id="GO:0030313">
    <property type="term" value="C:cell envelope"/>
    <property type="evidence" value="ECO:0007669"/>
    <property type="project" value="UniProtKB-SubCell"/>
</dbReference>
<keyword evidence="3" id="KW-0813">Transport</keyword>
<feature type="chain" id="PRO_5038994358" description="Probable sugar-binding periplasmic protein" evidence="7">
    <location>
        <begin position="22"/>
        <end position="428"/>
    </location>
</feature>
<dbReference type="PANTHER" id="PTHR43649">
    <property type="entry name" value="ARABINOSE-BINDING PROTEIN-RELATED"/>
    <property type="match status" value="1"/>
</dbReference>
<dbReference type="Gene3D" id="3.40.190.10">
    <property type="entry name" value="Periplasmic binding protein-like II"/>
    <property type="match status" value="2"/>
</dbReference>
<evidence type="ECO:0000313" key="9">
    <source>
        <dbReference type="Proteomes" id="UP000243528"/>
    </source>
</evidence>
<dbReference type="Pfam" id="PF01547">
    <property type="entry name" value="SBP_bac_1"/>
    <property type="match status" value="1"/>
</dbReference>
<sequence length="428" mass="45343">MRRTQAIAALAVVGLTLSACGSDDGESTSGGGGGESGGEVEVFTWWAQGSEKAGLDALVKVFEEQNPDFTFVNGAVAGGAGSNAKNVLQSRLQTNDPPETFQAHAGAELTDYIEANQVQDISAMYEENGWNEVFPQDLLDLLTVDDAIYSVPSNIHRANVVWANPSVLQKAGIDPSTPPASMDDWIAQLEKLKASGVTPLSIGMDWTQVHLLETVLLAELGADAYTGLWDGSTDWASSEVGAAVDTYAQLLSFTNTDRQNLDWPDATQQIIDGKAAYNVMGDWAEAAFQEQNQKFGTDYVTFPVPGTDGTFDFLADSFTLPVGDINTAGTEAWLQTIASPEGQKAFNLAKGSIPARTDVDASEYPPYQQTAIESFANDTIVPSLAHGAATPVAWLGEITAAVSKFSADGDVEGLKSGLVDAAEKNLES</sequence>